<feature type="compositionally biased region" description="Pro residues" evidence="5">
    <location>
        <begin position="206"/>
        <end position="221"/>
    </location>
</feature>
<feature type="region of interest" description="Disordered" evidence="5">
    <location>
        <begin position="194"/>
        <end position="221"/>
    </location>
</feature>
<dbReference type="PROSITE" id="PS50006">
    <property type="entry name" value="FHA_DOMAIN"/>
    <property type="match status" value="1"/>
</dbReference>
<keyword evidence="3 4" id="KW-0067">ATP-binding</keyword>
<evidence type="ECO:0000256" key="1">
    <source>
        <dbReference type="ARBA" id="ARBA00022553"/>
    </source>
</evidence>
<keyword evidence="6" id="KW-1133">Transmembrane helix</keyword>
<comment type="caution">
    <text evidence="9">The sequence shown here is derived from an EMBL/GenBank/DDBJ whole genome shotgun (WGS) entry which is preliminary data.</text>
</comment>
<evidence type="ECO:0000256" key="3">
    <source>
        <dbReference type="ARBA" id="ARBA00022840"/>
    </source>
</evidence>
<dbReference type="SMART" id="SM00382">
    <property type="entry name" value="AAA"/>
    <property type="match status" value="3"/>
</dbReference>
<dbReference type="EMBL" id="BAAAQM010000055">
    <property type="protein sequence ID" value="GAA1995537.1"/>
    <property type="molecule type" value="Genomic_DNA"/>
</dbReference>
<dbReference type="CDD" id="cd00060">
    <property type="entry name" value="FHA"/>
    <property type="match status" value="1"/>
</dbReference>
<dbReference type="SMART" id="SM00240">
    <property type="entry name" value="FHA"/>
    <property type="match status" value="1"/>
</dbReference>
<evidence type="ECO:0000313" key="9">
    <source>
        <dbReference type="EMBL" id="GAA1995537.1"/>
    </source>
</evidence>
<feature type="domain" description="FtsK" evidence="8">
    <location>
        <begin position="995"/>
        <end position="1175"/>
    </location>
</feature>
<dbReference type="InterPro" id="IPR002543">
    <property type="entry name" value="FtsK_dom"/>
</dbReference>
<evidence type="ECO:0000313" key="10">
    <source>
        <dbReference type="Proteomes" id="UP001499854"/>
    </source>
</evidence>
<evidence type="ECO:0000259" key="7">
    <source>
        <dbReference type="PROSITE" id="PS50006"/>
    </source>
</evidence>
<dbReference type="Pfam" id="PF00498">
    <property type="entry name" value="FHA"/>
    <property type="match status" value="1"/>
</dbReference>
<dbReference type="SUPFAM" id="SSF49879">
    <property type="entry name" value="SMAD/FHA domain"/>
    <property type="match status" value="1"/>
</dbReference>
<dbReference type="RefSeq" id="WP_344661502.1">
    <property type="nucleotide sequence ID" value="NZ_BAAAQM010000055.1"/>
</dbReference>
<protein>
    <submittedName>
        <fullName evidence="9">FtsK/SpoIIIE domain-containing protein</fullName>
    </submittedName>
</protein>
<evidence type="ECO:0000256" key="4">
    <source>
        <dbReference type="PROSITE-ProRule" id="PRU00289"/>
    </source>
</evidence>
<name>A0ABN2SZX0_9ACTN</name>
<dbReference type="InterPro" id="IPR000253">
    <property type="entry name" value="FHA_dom"/>
</dbReference>
<dbReference type="CDD" id="cd01127">
    <property type="entry name" value="TrwB_TraG_TraD_VirD4"/>
    <property type="match status" value="1"/>
</dbReference>
<keyword evidence="6" id="KW-0812">Transmembrane</keyword>
<reference evidence="9 10" key="1">
    <citation type="journal article" date="2019" name="Int. J. Syst. Evol. Microbiol.">
        <title>The Global Catalogue of Microorganisms (GCM) 10K type strain sequencing project: providing services to taxonomists for standard genome sequencing and annotation.</title>
        <authorList>
            <consortium name="The Broad Institute Genomics Platform"/>
            <consortium name="The Broad Institute Genome Sequencing Center for Infectious Disease"/>
            <person name="Wu L."/>
            <person name="Ma J."/>
        </authorList>
    </citation>
    <scope>NUCLEOTIDE SEQUENCE [LARGE SCALE GENOMIC DNA]</scope>
    <source>
        <strain evidence="9 10">JCM 16013</strain>
    </source>
</reference>
<keyword evidence="6" id="KW-0472">Membrane</keyword>
<dbReference type="InterPro" id="IPR050206">
    <property type="entry name" value="FtsK/SpoIIIE/SftA"/>
</dbReference>
<evidence type="ECO:0000256" key="6">
    <source>
        <dbReference type="SAM" id="Phobius"/>
    </source>
</evidence>
<keyword evidence="2 4" id="KW-0547">Nucleotide-binding</keyword>
<proteinExistence type="predicted"/>
<dbReference type="SUPFAM" id="SSF52540">
    <property type="entry name" value="P-loop containing nucleoside triphosphate hydrolases"/>
    <property type="match status" value="3"/>
</dbReference>
<dbReference type="InterPro" id="IPR003593">
    <property type="entry name" value="AAA+_ATPase"/>
</dbReference>
<dbReference type="Proteomes" id="UP001499854">
    <property type="component" value="Unassembled WGS sequence"/>
</dbReference>
<sequence>MRFVHRDAGVERDMELRLGRPDAVVADLASALGSYGGGLVVDGRPTPPGTPLDGSGLVMGSEVATVVADDWDPGTMSTEGFVLRVVGGLDAGLSTPLPPGRFRLGRGDQADIRVECPDISRLHCEIDVTRDGRVTVRDLGSRNGTDLNGRRLKGPAVVGPDDVVCAAGRVPFRVLPVAALGPVQYVNPAREAGPGGTLPFNRAPRLAPPPEPPPVRLPQPPRRAEAQPLRITTIVGPIVLAGVMVVVLKNFAFALIALFSPLIMIGTQVEDRARGRGGMRRGRRDYAARLDEVRDELQDRRADQEARLHAEYPDPAEVLYRACEPGLQLWERRNGAADFLRLSAGLADQRWSPPVDGGRRHDQEPDQAVADAVADASRLSQVPVAVTLADRGVLGLEGDRAAALAAARSLLGQAVAGSGPADLAVAVFADEDRIADWDWTKWLPHGADPRTGSSRYVAVGAERCETLARSLLTELGEAGGALGGPGGSGGLGGTLAGRPGDSAAGMPALLVIVDGATLLEGRPCALRDLLGGQAGPVSGIVLTRRLPALCTEVLSVSSDGFGRLHRVATGERVDRVLIAGVTRHRARTLARALARFEDPEVRAVGAGLPDHVGLLPLLHLAGPLDAALAGRWQASVATLRARAVLGVTDHGAFEIDLDDDGPHGLIAGTTGSGKSELLRTLIASLAAGADPEHLTFALIDYKGGGALDECARLPHVVGLVTDLDEQLGERALRCLEAELRHREHALRGVGLSHVRDYQRLRDSGRTGPGGGALEPMPRLVVVIDEFATLVKALPEFVDALVSIAQRGRSLGMHLVMATQRPSGSVNEAIKNNVKLRLALRLESVADSQDVIDSPAAAAIGTRQWGRGFYRVGAGEVLPVQTALSTGVTPVETAAGPLTLLPFTLASGERSGTVAGTAADRGSAAPGQPTDLARLVEAAQRAGYAAGFARPRRPWPDPLPAVVPLHELGPAARGLQTDATGLAAYALADDPDRQAQYPVGWDPAVGNMLIYGVVGSGTTTALATLALSVAATNPPDRQHLYVLDLGSGDLAGLERLPHTGAYIGPGDRARQVRLIRMLRSEVNARKAAGASHGPHPAGAPRVLVLVDNVGALRSELEKDFAGMGVLDDLERIFADGPAVGLHIAATGDRAGAIPSAWSALSRQKLLLRLADAGDYANFDIPRRAVPAAVPGRAVVAATRQVVQIGHPGPDLAASAAAVAQRWTGATRTANPVRLLPERIPVDRVSRAGVVAATGPEPWSIPIGFTDSTLAAAMLRLHEHEHALIAGPPRSGRSSALMAVAHSVLTGIDPPAVVAFAPRRSPLRDLPAPVLGCTEYADLERVLESAGERTLLLVDDADTVTDTTQVLDRFIAKAGPGRHVIAAGRNDGVRRQFGQWTQKVREARCGVLLVPDHDLDHDLLGTPLPRQHRMGALPGRGYLVGDGQAEGVQLVLATSADFYDLYNARGSAEIHRSLDDRRSRPA</sequence>
<feature type="binding site" evidence="4">
    <location>
        <begin position="668"/>
        <end position="675"/>
    </location>
    <ligand>
        <name>ATP</name>
        <dbReference type="ChEBI" id="CHEBI:30616"/>
    </ligand>
</feature>
<dbReference type="InterPro" id="IPR008984">
    <property type="entry name" value="SMAD_FHA_dom_sf"/>
</dbReference>
<accession>A0ABN2SZX0</accession>
<feature type="domain" description="FHA" evidence="7">
    <location>
        <begin position="102"/>
        <end position="152"/>
    </location>
</feature>
<dbReference type="Pfam" id="PF01580">
    <property type="entry name" value="FtsK_SpoIIIE"/>
    <property type="match status" value="2"/>
</dbReference>
<feature type="transmembrane region" description="Helical" evidence="6">
    <location>
        <begin position="231"/>
        <end position="259"/>
    </location>
</feature>
<dbReference type="Gene3D" id="3.40.50.300">
    <property type="entry name" value="P-loop containing nucleotide triphosphate hydrolases"/>
    <property type="match status" value="3"/>
</dbReference>
<dbReference type="PANTHER" id="PTHR22683">
    <property type="entry name" value="SPORULATION PROTEIN RELATED"/>
    <property type="match status" value="1"/>
</dbReference>
<feature type="domain" description="FtsK" evidence="8">
    <location>
        <begin position="650"/>
        <end position="848"/>
    </location>
</feature>
<dbReference type="PANTHER" id="PTHR22683:SF1">
    <property type="entry name" value="TYPE VII SECRETION SYSTEM PROTEIN ESSC"/>
    <property type="match status" value="1"/>
</dbReference>
<keyword evidence="10" id="KW-1185">Reference proteome</keyword>
<evidence type="ECO:0000256" key="5">
    <source>
        <dbReference type="SAM" id="MobiDB-lite"/>
    </source>
</evidence>
<feature type="binding site" evidence="4">
    <location>
        <begin position="1011"/>
        <end position="1018"/>
    </location>
    <ligand>
        <name>ATP</name>
        <dbReference type="ChEBI" id="CHEBI:30616"/>
    </ligand>
</feature>
<dbReference type="PROSITE" id="PS50901">
    <property type="entry name" value="FTSK"/>
    <property type="match status" value="2"/>
</dbReference>
<evidence type="ECO:0000256" key="2">
    <source>
        <dbReference type="ARBA" id="ARBA00022741"/>
    </source>
</evidence>
<dbReference type="InterPro" id="IPR027417">
    <property type="entry name" value="P-loop_NTPase"/>
</dbReference>
<gene>
    <name evidence="9" type="ORF">GCM10009838_70460</name>
</gene>
<dbReference type="Gene3D" id="2.60.200.20">
    <property type="match status" value="1"/>
</dbReference>
<organism evidence="9 10">
    <name type="scientific">Catenulispora subtropica</name>
    <dbReference type="NCBI Taxonomy" id="450798"/>
    <lineage>
        <taxon>Bacteria</taxon>
        <taxon>Bacillati</taxon>
        <taxon>Actinomycetota</taxon>
        <taxon>Actinomycetes</taxon>
        <taxon>Catenulisporales</taxon>
        <taxon>Catenulisporaceae</taxon>
        <taxon>Catenulispora</taxon>
    </lineage>
</organism>
<evidence type="ECO:0000259" key="8">
    <source>
        <dbReference type="PROSITE" id="PS50901"/>
    </source>
</evidence>
<keyword evidence="1" id="KW-0597">Phosphoprotein</keyword>